<gene>
    <name evidence="2" type="ORF">NDU88_006171</name>
</gene>
<accession>A0AAV7WCN6</accession>
<evidence type="ECO:0000313" key="3">
    <source>
        <dbReference type="Proteomes" id="UP001066276"/>
    </source>
</evidence>
<proteinExistence type="predicted"/>
<name>A0AAV7WCN6_PLEWA</name>
<dbReference type="EMBL" id="JANPWB010000002">
    <property type="protein sequence ID" value="KAJ1210809.1"/>
    <property type="molecule type" value="Genomic_DNA"/>
</dbReference>
<feature type="compositionally biased region" description="Acidic residues" evidence="1">
    <location>
        <begin position="72"/>
        <end position="83"/>
    </location>
</feature>
<comment type="caution">
    <text evidence="2">The sequence shown here is derived from an EMBL/GenBank/DDBJ whole genome shotgun (WGS) entry which is preliminary data.</text>
</comment>
<feature type="compositionally biased region" description="Basic and acidic residues" evidence="1">
    <location>
        <begin position="84"/>
        <end position="128"/>
    </location>
</feature>
<reference evidence="2" key="1">
    <citation type="journal article" date="2022" name="bioRxiv">
        <title>Sequencing and chromosome-scale assembly of the giantPleurodeles waltlgenome.</title>
        <authorList>
            <person name="Brown T."/>
            <person name="Elewa A."/>
            <person name="Iarovenko S."/>
            <person name="Subramanian E."/>
            <person name="Araus A.J."/>
            <person name="Petzold A."/>
            <person name="Susuki M."/>
            <person name="Suzuki K.-i.T."/>
            <person name="Hayashi T."/>
            <person name="Toyoda A."/>
            <person name="Oliveira C."/>
            <person name="Osipova E."/>
            <person name="Leigh N.D."/>
            <person name="Simon A."/>
            <person name="Yun M.H."/>
        </authorList>
    </citation>
    <scope>NUCLEOTIDE SEQUENCE</scope>
    <source>
        <strain evidence="2">20211129_DDA</strain>
        <tissue evidence="2">Liver</tissue>
    </source>
</reference>
<feature type="region of interest" description="Disordered" evidence="1">
    <location>
        <begin position="22"/>
        <end position="128"/>
    </location>
</feature>
<keyword evidence="3" id="KW-1185">Reference proteome</keyword>
<feature type="compositionally biased region" description="Basic and acidic residues" evidence="1">
    <location>
        <begin position="27"/>
        <end position="59"/>
    </location>
</feature>
<organism evidence="2 3">
    <name type="scientific">Pleurodeles waltl</name>
    <name type="common">Iberian ribbed newt</name>
    <dbReference type="NCBI Taxonomy" id="8319"/>
    <lineage>
        <taxon>Eukaryota</taxon>
        <taxon>Metazoa</taxon>
        <taxon>Chordata</taxon>
        <taxon>Craniata</taxon>
        <taxon>Vertebrata</taxon>
        <taxon>Euteleostomi</taxon>
        <taxon>Amphibia</taxon>
        <taxon>Batrachia</taxon>
        <taxon>Caudata</taxon>
        <taxon>Salamandroidea</taxon>
        <taxon>Salamandridae</taxon>
        <taxon>Pleurodelinae</taxon>
        <taxon>Pleurodeles</taxon>
    </lineage>
</organism>
<evidence type="ECO:0000313" key="2">
    <source>
        <dbReference type="EMBL" id="KAJ1210809.1"/>
    </source>
</evidence>
<sequence>MDIPPPSPLTILQPCSRLSIDPAQDTSDWRWLRGVHGRKDGLPRFLDDEDAGTHPENPDIRVPSGTRGEDRQQEDDEEEDAEEPGSKESGGNHEEQEKKVDDDRRHGNSEVPREAAEQGREGKNGDMLTDRHALAGTWLIKEKQSFIFANERVLLAKKSGLSPILPDDNHEGGISLTLCIPAAQEPALREHVHFLRHISLATIMEHIPVKTEFMCTPGVN</sequence>
<dbReference type="AlphaFoldDB" id="A0AAV7WCN6"/>
<protein>
    <submittedName>
        <fullName evidence="2">Uncharacterized protein</fullName>
    </submittedName>
</protein>
<dbReference type="Proteomes" id="UP001066276">
    <property type="component" value="Chromosome 1_2"/>
</dbReference>
<evidence type="ECO:0000256" key="1">
    <source>
        <dbReference type="SAM" id="MobiDB-lite"/>
    </source>
</evidence>